<evidence type="ECO:0000313" key="2">
    <source>
        <dbReference type="EMBL" id="MBB4915121.1"/>
    </source>
</evidence>
<organism evidence="2 3">
    <name type="scientific">Streptosporangium saharense</name>
    <dbReference type="NCBI Taxonomy" id="1706840"/>
    <lineage>
        <taxon>Bacteria</taxon>
        <taxon>Bacillati</taxon>
        <taxon>Actinomycetota</taxon>
        <taxon>Actinomycetes</taxon>
        <taxon>Streptosporangiales</taxon>
        <taxon>Streptosporangiaceae</taxon>
        <taxon>Streptosporangium</taxon>
    </lineage>
</organism>
<reference evidence="2 3" key="1">
    <citation type="submission" date="2020-08" db="EMBL/GenBank/DDBJ databases">
        <title>Genomic Encyclopedia of Type Strains, Phase III (KMG-III): the genomes of soil and plant-associated and newly described type strains.</title>
        <authorList>
            <person name="Whitman W."/>
        </authorList>
    </citation>
    <scope>NUCLEOTIDE SEQUENCE [LARGE SCALE GENOMIC DNA]</scope>
    <source>
        <strain evidence="2 3">CECT 8840</strain>
    </source>
</reference>
<dbReference type="SUPFAM" id="SSF53474">
    <property type="entry name" value="alpha/beta-Hydrolases"/>
    <property type="match status" value="1"/>
</dbReference>
<dbReference type="PANTHER" id="PTHR43798:SF33">
    <property type="entry name" value="HYDROLASE, PUTATIVE (AFU_ORTHOLOGUE AFUA_2G14860)-RELATED"/>
    <property type="match status" value="1"/>
</dbReference>
<dbReference type="Gene3D" id="3.40.50.1820">
    <property type="entry name" value="alpha/beta hydrolase"/>
    <property type="match status" value="1"/>
</dbReference>
<evidence type="ECO:0000259" key="1">
    <source>
        <dbReference type="Pfam" id="PF12697"/>
    </source>
</evidence>
<feature type="domain" description="AB hydrolase-1" evidence="1">
    <location>
        <begin position="60"/>
        <end position="285"/>
    </location>
</feature>
<sequence>MDGGTRAGVGRFRDERAEREFRAAYAVAMTLWPPHEVLDVETAFGTTRVYRCGLEGEEPVVLLHGHGANASTWYRQAAGLGGVRPVYAVETIDDPGGGVQRRVVAGSGDAAAWLEEVLAGLGLGRVHLVGLSYGGWLALNQAVYGGRRLASVTLVDPGGLERVPLRFMVGLLAALFAMRAPLSWRPVLYRLLAEWALVERPEIMAPVLAGARGFRPDRSPARRFGDEELARVGVPVQLLVGGRSRMVRPARVVGRARRLLPVRHAEVVAGVGHAVPLEVPELVNDRVLAFAERWSGR</sequence>
<dbReference type="GO" id="GO:0016020">
    <property type="term" value="C:membrane"/>
    <property type="evidence" value="ECO:0007669"/>
    <property type="project" value="TreeGrafter"/>
</dbReference>
<accession>A0A7W7VLU2</accession>
<keyword evidence="3" id="KW-1185">Reference proteome</keyword>
<evidence type="ECO:0000313" key="3">
    <source>
        <dbReference type="Proteomes" id="UP000552644"/>
    </source>
</evidence>
<dbReference type="Pfam" id="PF12697">
    <property type="entry name" value="Abhydrolase_6"/>
    <property type="match status" value="1"/>
</dbReference>
<dbReference type="EMBL" id="JACHJP010000002">
    <property type="protein sequence ID" value="MBB4915121.1"/>
    <property type="molecule type" value="Genomic_DNA"/>
</dbReference>
<dbReference type="InterPro" id="IPR050266">
    <property type="entry name" value="AB_hydrolase_sf"/>
</dbReference>
<dbReference type="PANTHER" id="PTHR43798">
    <property type="entry name" value="MONOACYLGLYCEROL LIPASE"/>
    <property type="match status" value="1"/>
</dbReference>
<protein>
    <submittedName>
        <fullName evidence="2">Pimeloyl-ACP methyl ester carboxylesterase</fullName>
    </submittedName>
</protein>
<dbReference type="Proteomes" id="UP000552644">
    <property type="component" value="Unassembled WGS sequence"/>
</dbReference>
<comment type="caution">
    <text evidence="2">The sequence shown here is derived from an EMBL/GenBank/DDBJ whole genome shotgun (WGS) entry which is preliminary data.</text>
</comment>
<dbReference type="InterPro" id="IPR000073">
    <property type="entry name" value="AB_hydrolase_1"/>
</dbReference>
<gene>
    <name evidence="2" type="ORF">FHS44_002206</name>
</gene>
<proteinExistence type="predicted"/>
<dbReference type="GO" id="GO:0003824">
    <property type="term" value="F:catalytic activity"/>
    <property type="evidence" value="ECO:0007669"/>
    <property type="project" value="UniProtKB-ARBA"/>
</dbReference>
<dbReference type="RefSeq" id="WP_221460648.1">
    <property type="nucleotide sequence ID" value="NZ_JACHJP010000002.1"/>
</dbReference>
<dbReference type="InterPro" id="IPR029058">
    <property type="entry name" value="AB_hydrolase_fold"/>
</dbReference>
<name>A0A7W7VLU2_9ACTN</name>
<dbReference type="AlphaFoldDB" id="A0A7W7VLU2"/>